<evidence type="ECO:0000313" key="3">
    <source>
        <dbReference type="Proteomes" id="UP000322976"/>
    </source>
</evidence>
<reference evidence="2 3" key="1">
    <citation type="submission" date="2019-08" db="EMBL/GenBank/DDBJ databases">
        <title>Calorimonas adulescens gen. nov., sp. nov., an anaerobic thermophilic bacterium from Sakhalin hot spring.</title>
        <authorList>
            <person name="Khomyakova M.A."/>
            <person name="Merkel A.Y."/>
            <person name="Novikov A."/>
            <person name="Bonch-Osmolovskaya E.A."/>
            <person name="Slobodkin A.I."/>
        </authorList>
    </citation>
    <scope>NUCLEOTIDE SEQUENCE [LARGE SCALE GENOMIC DNA]</scope>
    <source>
        <strain evidence="2 3">A05MB</strain>
    </source>
</reference>
<feature type="signal peptide" evidence="1">
    <location>
        <begin position="1"/>
        <end position="22"/>
    </location>
</feature>
<sequence length="156" mass="17086">MKKWIIISIVAVVLLMGAVVYAADAVPFGNGFGYGMMGANPYYTVEINGIAKILGFTPEQLTDEMQKGKTIYQIADEKGITVDDLTEKLKSYNKDVLDKLVEDELLTQEQADSIYEYQKTYSTPGYFGGCPGAGPGLGYSAGYRGPGMMYRYNQGL</sequence>
<name>A0A5D8Q8N4_9THEO</name>
<keyword evidence="3" id="KW-1185">Reference proteome</keyword>
<dbReference type="EMBL" id="VTPS01000024">
    <property type="protein sequence ID" value="TZE80747.1"/>
    <property type="molecule type" value="Genomic_DNA"/>
</dbReference>
<dbReference type="AlphaFoldDB" id="A0A5D8Q8N4"/>
<dbReference type="RefSeq" id="WP_149546211.1">
    <property type="nucleotide sequence ID" value="NZ_VTPS01000024.1"/>
</dbReference>
<evidence type="ECO:0000313" key="2">
    <source>
        <dbReference type="EMBL" id="TZE80747.1"/>
    </source>
</evidence>
<gene>
    <name evidence="2" type="ORF">FWJ32_12040</name>
</gene>
<comment type="caution">
    <text evidence="2">The sequence shown here is derived from an EMBL/GenBank/DDBJ whole genome shotgun (WGS) entry which is preliminary data.</text>
</comment>
<proteinExistence type="predicted"/>
<feature type="chain" id="PRO_5022927112" description="DUF2680 domain-containing protein" evidence="1">
    <location>
        <begin position="23"/>
        <end position="156"/>
    </location>
</feature>
<dbReference type="Proteomes" id="UP000322976">
    <property type="component" value="Unassembled WGS sequence"/>
</dbReference>
<keyword evidence="1" id="KW-0732">Signal</keyword>
<evidence type="ECO:0000256" key="1">
    <source>
        <dbReference type="SAM" id="SignalP"/>
    </source>
</evidence>
<evidence type="ECO:0008006" key="4">
    <source>
        <dbReference type="Google" id="ProtNLM"/>
    </source>
</evidence>
<organism evidence="2 3">
    <name type="scientific">Calorimonas adulescens</name>
    <dbReference type="NCBI Taxonomy" id="2606906"/>
    <lineage>
        <taxon>Bacteria</taxon>
        <taxon>Bacillati</taxon>
        <taxon>Bacillota</taxon>
        <taxon>Clostridia</taxon>
        <taxon>Thermoanaerobacterales</taxon>
        <taxon>Thermoanaerobacteraceae</taxon>
        <taxon>Calorimonas</taxon>
    </lineage>
</organism>
<accession>A0A5D8Q8N4</accession>
<protein>
    <recommendedName>
        <fullName evidence="4">DUF2680 domain-containing protein</fullName>
    </recommendedName>
</protein>